<dbReference type="STRING" id="5599.A0A177DLS8"/>
<dbReference type="AlphaFoldDB" id="A0A177DLS8"/>
<reference evidence="6" key="2">
    <citation type="journal article" date="2019" name="bioRxiv">
        <title>Genomics, evolutionary history and diagnostics of the Alternaria alternata species group including apple and Asian pear pathotypes.</title>
        <authorList>
            <person name="Armitage A.D."/>
            <person name="Cockerton H.M."/>
            <person name="Sreenivasaprasad S."/>
            <person name="Woodhall J.W."/>
            <person name="Lane C.R."/>
            <person name="Harrison R.J."/>
            <person name="Clarkson J.P."/>
        </authorList>
    </citation>
    <scope>NUCLEOTIDE SEQUENCE [LARGE SCALE GENOMIC DNA]</scope>
    <source>
        <strain evidence="6">FERA 1177</strain>
    </source>
</reference>
<feature type="compositionally biased region" description="Low complexity" evidence="2">
    <location>
        <begin position="468"/>
        <end position="481"/>
    </location>
</feature>
<evidence type="ECO:0000313" key="4">
    <source>
        <dbReference type="EMBL" id="RYN71236.1"/>
    </source>
</evidence>
<proteinExistence type="predicted"/>
<sequence>MAAREIRFEGSSSQSSISTKPRKMNLHAISILMAKYGADTYLNALPSAGSMTWIEPSVGEEPPILVIGSIGNRNVLAYLLPRGDGTKDVRYCLKHIGDESPPSPSEQITCEEVLQKPLVAPFKHLVCGSKFKRRVLSMVVRYYFLSRGYLSSIDAWNDDFGKRFATMLRKMSWTSNGGPPLHRTVEESPEPEDGDSAYGLLSDSGNGEPNKSRSTFVEQQSSAMGIQDRWNNEANPDLRRLREFLDEHDSLYLLDNIPDAEDVKFVDQTYILEAQPKKLFIGSHTKSGDDIYAYMVLLQQRGFHEIRFYVESAHGHKTIMSAEITGRQRILHPFSKTYPRNTGPCEQADRARFTLMVKWYFIAAGIATDCVLEETKSYPGRFHAALGYIADRMGSAAVKSSKPVANKDAIPDDATPDDASESSYVPEEIDVQPTPPREPPPKGLRLPGTITRKSAPSKPPSQPTLRKSSFTRTSTSEETFTPKTPPRGAKRSAEDETFESLTRLVMKQHNLTKHLNDVDHDLEVMDARFEAFKEKWKRERAELEKKRDKIQEERSAVRNTFKKQKLLDIED</sequence>
<dbReference type="RefSeq" id="XP_018385729.1">
    <property type="nucleotide sequence ID" value="XM_018525142.1"/>
</dbReference>
<evidence type="ECO:0000313" key="5">
    <source>
        <dbReference type="Proteomes" id="UP000077248"/>
    </source>
</evidence>
<evidence type="ECO:0000256" key="1">
    <source>
        <dbReference type="SAM" id="Coils"/>
    </source>
</evidence>
<evidence type="ECO:0000313" key="3">
    <source>
        <dbReference type="EMBL" id="OAG20308.1"/>
    </source>
</evidence>
<feature type="region of interest" description="Disordered" evidence="2">
    <location>
        <begin position="400"/>
        <end position="496"/>
    </location>
</feature>
<reference evidence="3 5" key="1">
    <citation type="submission" date="2016-05" db="EMBL/GenBank/DDBJ databases">
        <title>Comparative analysis of secretome profiles of manganese(II)-oxidizing ascomycete fungi.</title>
        <authorList>
            <consortium name="DOE Joint Genome Institute"/>
            <person name="Zeiner C.A."/>
            <person name="Purvine S.O."/>
            <person name="Zink E.M."/>
            <person name="Wu S."/>
            <person name="Pasa-Tolic L."/>
            <person name="Chaput D.L."/>
            <person name="Haridas S."/>
            <person name="Grigoriev I.V."/>
            <person name="Santelli C.M."/>
            <person name="Hansel C.M."/>
        </authorList>
    </citation>
    <scope>NUCLEOTIDE SEQUENCE [LARGE SCALE GENOMIC DNA]</scope>
    <source>
        <strain evidence="3 5">SRC1lrK2f</strain>
    </source>
</reference>
<dbReference type="EMBL" id="PDXD01000034">
    <property type="protein sequence ID" value="RYN71236.1"/>
    <property type="molecule type" value="Genomic_DNA"/>
</dbReference>
<dbReference type="OMA" id="PRGFHEV"/>
<dbReference type="KEGG" id="aalt:CC77DRAFT_1020821"/>
<feature type="compositionally biased region" description="Pro residues" evidence="2">
    <location>
        <begin position="433"/>
        <end position="442"/>
    </location>
</feature>
<dbReference type="Proteomes" id="UP000077248">
    <property type="component" value="Unassembled WGS sequence"/>
</dbReference>
<dbReference type="EMBL" id="KV441479">
    <property type="protein sequence ID" value="OAG20308.1"/>
    <property type="molecule type" value="Genomic_DNA"/>
</dbReference>
<feature type="coiled-coil region" evidence="1">
    <location>
        <begin position="533"/>
        <end position="560"/>
    </location>
</feature>
<evidence type="ECO:0000313" key="6">
    <source>
        <dbReference type="Proteomes" id="UP000291422"/>
    </source>
</evidence>
<gene>
    <name evidence="4" type="ORF">AA0117_g9802</name>
    <name evidence="3" type="ORF">CC77DRAFT_1020821</name>
</gene>
<keyword evidence="5" id="KW-1185">Reference proteome</keyword>
<name>A0A177DLS8_ALTAL</name>
<dbReference type="Proteomes" id="UP000291422">
    <property type="component" value="Unassembled WGS sequence"/>
</dbReference>
<accession>A0A177DLS8</accession>
<evidence type="ECO:0000256" key="2">
    <source>
        <dbReference type="SAM" id="MobiDB-lite"/>
    </source>
</evidence>
<feature type="region of interest" description="Disordered" evidence="2">
    <location>
        <begin position="176"/>
        <end position="218"/>
    </location>
</feature>
<protein>
    <submittedName>
        <fullName evidence="3">Uncharacterized protein</fullName>
    </submittedName>
</protein>
<organism evidence="3 5">
    <name type="scientific">Alternaria alternata</name>
    <name type="common">Alternaria rot fungus</name>
    <name type="synonym">Torula alternata</name>
    <dbReference type="NCBI Taxonomy" id="5599"/>
    <lineage>
        <taxon>Eukaryota</taxon>
        <taxon>Fungi</taxon>
        <taxon>Dikarya</taxon>
        <taxon>Ascomycota</taxon>
        <taxon>Pezizomycotina</taxon>
        <taxon>Dothideomycetes</taxon>
        <taxon>Pleosporomycetidae</taxon>
        <taxon>Pleosporales</taxon>
        <taxon>Pleosporineae</taxon>
        <taxon>Pleosporaceae</taxon>
        <taxon>Alternaria</taxon>
        <taxon>Alternaria sect. Alternaria</taxon>
        <taxon>Alternaria alternata complex</taxon>
    </lineage>
</organism>
<dbReference type="VEuPathDB" id="FungiDB:CC77DRAFT_1020821"/>
<reference evidence="4" key="3">
    <citation type="journal article" date="2019" name="J. ISSAAS">
        <title>Genomics, evolutionary history and diagnostics of the Alternaria alternata species group including apple and Asian pear pathotypes.</title>
        <authorList>
            <person name="Armitage A.D."/>
            <person name="Cockerton H.M."/>
            <person name="Sreenivasaprasad S."/>
            <person name="Woodhall J."/>
            <person name="Lane C."/>
            <person name="Harrison R.J."/>
            <person name="Clarkson J.P."/>
        </authorList>
    </citation>
    <scope>NUCLEOTIDE SEQUENCE</scope>
    <source>
        <strain evidence="4">FERA 1177</strain>
    </source>
</reference>
<keyword evidence="1" id="KW-0175">Coiled coil</keyword>
<feature type="compositionally biased region" description="Polar residues" evidence="2">
    <location>
        <begin position="203"/>
        <end position="218"/>
    </location>
</feature>
<dbReference type="GeneID" id="29110736"/>